<feature type="transmembrane region" description="Helical" evidence="1">
    <location>
        <begin position="80"/>
        <end position="99"/>
    </location>
</feature>
<dbReference type="EMBL" id="JBHRSP010000050">
    <property type="protein sequence ID" value="MFC3076222.1"/>
    <property type="molecule type" value="Genomic_DNA"/>
</dbReference>
<evidence type="ECO:0000313" key="2">
    <source>
        <dbReference type="EMBL" id="MFC3076222.1"/>
    </source>
</evidence>
<gene>
    <name evidence="2" type="ORF">ACFOHH_24120</name>
</gene>
<keyword evidence="1" id="KW-0812">Transmembrane</keyword>
<sequence>MADEKIPGKKTSLGIVETGEKVAEDARQAAAEATVSEQIEALKAEIGRLKESAGLLAEGTGQLAITQVQSLREELRQTVVANPLAALAGAAFIGYLCGLRHR</sequence>
<proteinExistence type="predicted"/>
<comment type="caution">
    <text evidence="2">The sequence shown here is derived from an EMBL/GenBank/DDBJ whole genome shotgun (WGS) entry which is preliminary data.</text>
</comment>
<keyword evidence="1" id="KW-0472">Membrane</keyword>
<evidence type="ECO:0008006" key="4">
    <source>
        <dbReference type="Google" id="ProtNLM"/>
    </source>
</evidence>
<evidence type="ECO:0000256" key="1">
    <source>
        <dbReference type="SAM" id="Phobius"/>
    </source>
</evidence>
<protein>
    <recommendedName>
        <fullName evidence="4">DUF883 domain-containing protein</fullName>
    </recommendedName>
</protein>
<name>A0ABV7DPT7_9HYPH</name>
<keyword evidence="1" id="KW-1133">Transmembrane helix</keyword>
<keyword evidence="3" id="KW-1185">Reference proteome</keyword>
<accession>A0ABV7DPT7</accession>
<organism evidence="2 3">
    <name type="scientific">Shinella pollutisoli</name>
    <dbReference type="NCBI Taxonomy" id="2250594"/>
    <lineage>
        <taxon>Bacteria</taxon>
        <taxon>Pseudomonadati</taxon>
        <taxon>Pseudomonadota</taxon>
        <taxon>Alphaproteobacteria</taxon>
        <taxon>Hyphomicrobiales</taxon>
        <taxon>Rhizobiaceae</taxon>
        <taxon>Shinella</taxon>
    </lineage>
</organism>
<dbReference type="RefSeq" id="WP_257316148.1">
    <property type="nucleotide sequence ID" value="NZ_JANFDG010000017.1"/>
</dbReference>
<dbReference type="Proteomes" id="UP001595377">
    <property type="component" value="Unassembled WGS sequence"/>
</dbReference>
<reference evidence="3" key="1">
    <citation type="journal article" date="2019" name="Int. J. Syst. Evol. Microbiol.">
        <title>The Global Catalogue of Microorganisms (GCM) 10K type strain sequencing project: providing services to taxonomists for standard genome sequencing and annotation.</title>
        <authorList>
            <consortium name="The Broad Institute Genomics Platform"/>
            <consortium name="The Broad Institute Genome Sequencing Center for Infectious Disease"/>
            <person name="Wu L."/>
            <person name="Ma J."/>
        </authorList>
    </citation>
    <scope>NUCLEOTIDE SEQUENCE [LARGE SCALE GENOMIC DNA]</scope>
    <source>
        <strain evidence="3">KCTC 52677</strain>
    </source>
</reference>
<evidence type="ECO:0000313" key="3">
    <source>
        <dbReference type="Proteomes" id="UP001595377"/>
    </source>
</evidence>